<dbReference type="PROSITE" id="PS51257">
    <property type="entry name" value="PROKAR_LIPOPROTEIN"/>
    <property type="match status" value="1"/>
</dbReference>
<evidence type="ECO:0000256" key="4">
    <source>
        <dbReference type="ARBA" id="ARBA00022729"/>
    </source>
</evidence>
<protein>
    <submittedName>
        <fullName evidence="7">ABC transporter substrate-binding protein</fullName>
    </submittedName>
</protein>
<organism evidence="7 8">
    <name type="scientific">Catellatospora chokoriensis</name>
    <dbReference type="NCBI Taxonomy" id="310353"/>
    <lineage>
        <taxon>Bacteria</taxon>
        <taxon>Bacillati</taxon>
        <taxon>Actinomycetota</taxon>
        <taxon>Actinomycetes</taxon>
        <taxon>Micromonosporales</taxon>
        <taxon>Micromonosporaceae</taxon>
        <taxon>Catellatospora</taxon>
    </lineage>
</organism>
<dbReference type="GO" id="GO:0042597">
    <property type="term" value="C:periplasmic space"/>
    <property type="evidence" value="ECO:0007669"/>
    <property type="project" value="UniProtKB-ARBA"/>
</dbReference>
<dbReference type="InterPro" id="IPR000914">
    <property type="entry name" value="SBP_5_dom"/>
</dbReference>
<comment type="subcellular location">
    <subcellularLocation>
        <location evidence="1">Cell envelope</location>
    </subcellularLocation>
</comment>
<dbReference type="RefSeq" id="WP_191837495.1">
    <property type="nucleotide sequence ID" value="NZ_BAAALB010000001.1"/>
</dbReference>
<evidence type="ECO:0000256" key="3">
    <source>
        <dbReference type="ARBA" id="ARBA00022448"/>
    </source>
</evidence>
<dbReference type="GO" id="GO:0043190">
    <property type="term" value="C:ATP-binding cassette (ABC) transporter complex"/>
    <property type="evidence" value="ECO:0007669"/>
    <property type="project" value="InterPro"/>
</dbReference>
<evidence type="ECO:0000313" key="7">
    <source>
        <dbReference type="EMBL" id="GIF94289.1"/>
    </source>
</evidence>
<dbReference type="Pfam" id="PF00496">
    <property type="entry name" value="SBP_bac_5"/>
    <property type="match status" value="1"/>
</dbReference>
<evidence type="ECO:0000259" key="6">
    <source>
        <dbReference type="Pfam" id="PF00496"/>
    </source>
</evidence>
<keyword evidence="8" id="KW-1185">Reference proteome</keyword>
<dbReference type="InterPro" id="IPR039424">
    <property type="entry name" value="SBP_5"/>
</dbReference>
<evidence type="ECO:0000256" key="1">
    <source>
        <dbReference type="ARBA" id="ARBA00004196"/>
    </source>
</evidence>
<feature type="signal peptide" evidence="5">
    <location>
        <begin position="1"/>
        <end position="33"/>
    </location>
</feature>
<comment type="similarity">
    <text evidence="2">Belongs to the bacterial solute-binding protein 5 family.</text>
</comment>
<dbReference type="PIRSF" id="PIRSF002741">
    <property type="entry name" value="MppA"/>
    <property type="match status" value="1"/>
</dbReference>
<dbReference type="Gene3D" id="3.40.190.10">
    <property type="entry name" value="Periplasmic binding protein-like II"/>
    <property type="match status" value="1"/>
</dbReference>
<dbReference type="AlphaFoldDB" id="A0A8J3K584"/>
<dbReference type="CDD" id="cd00995">
    <property type="entry name" value="PBP2_NikA_DppA_OppA_like"/>
    <property type="match status" value="1"/>
</dbReference>
<dbReference type="Proteomes" id="UP000619293">
    <property type="component" value="Unassembled WGS sequence"/>
</dbReference>
<dbReference type="GO" id="GO:0030313">
    <property type="term" value="C:cell envelope"/>
    <property type="evidence" value="ECO:0007669"/>
    <property type="project" value="UniProtKB-SubCell"/>
</dbReference>
<sequence length="547" mass="56777">MTSLRATLRSPHLRVHGPLAAAAACLLALTACSGTTGEPAAGQQAPKPIDSFTYGIPTPPSSLDLTKNMNGWTSAVAVMVTQPLERFDSAGQATPVLASKVTTPTDTSVVYDLRADVKFSDGKPLTAADVVAAVQHATDGAAGAQTASILTSIKDVKATGDAQVTVTLAHPDPAIRGSIAFGVLVSEADAMKRAGADYGTAAGLPVGTGPYVYSSFKADKVELTSNPAYQGTAPRIKKLTFAGFTADTTAQLALRSGAVQANYVNAPKTTPQWKSIAGATVYSTPSLLSTYLTFDTSKAPFNDVHARRAVAHLIDRTSLARVAYGDEAQVMRGMAPDAEFVPLAGSAAAVTAFMSGLPQVAYDPAAAAKELALSATPTGFSIDVPYPSSEPFAEPVLLSLQQAAKPLGITVNLKPQTFIAWATDIYMFKPAPLGVFQIGDLQPDPNGGMALMVTKANAAPTKFNMASWTPQEIEPLALTMTQSGDRAARWAAASSILTAAAEQLPYVPLFAPNTVLVYGKGYSSSTPPDFMAFITGAWLDTLTGNAA</sequence>
<feature type="domain" description="Solute-binding protein family 5" evidence="6">
    <location>
        <begin position="94"/>
        <end position="458"/>
    </location>
</feature>
<evidence type="ECO:0000256" key="5">
    <source>
        <dbReference type="SAM" id="SignalP"/>
    </source>
</evidence>
<evidence type="ECO:0000256" key="2">
    <source>
        <dbReference type="ARBA" id="ARBA00005695"/>
    </source>
</evidence>
<dbReference type="Gene3D" id="3.10.105.10">
    <property type="entry name" value="Dipeptide-binding Protein, Domain 3"/>
    <property type="match status" value="1"/>
</dbReference>
<proteinExistence type="inferred from homology"/>
<dbReference type="PANTHER" id="PTHR30290">
    <property type="entry name" value="PERIPLASMIC BINDING COMPONENT OF ABC TRANSPORTER"/>
    <property type="match status" value="1"/>
</dbReference>
<dbReference type="GO" id="GO:0015833">
    <property type="term" value="P:peptide transport"/>
    <property type="evidence" value="ECO:0007669"/>
    <property type="project" value="TreeGrafter"/>
</dbReference>
<reference evidence="7 8" key="1">
    <citation type="submission" date="2021-01" db="EMBL/GenBank/DDBJ databases">
        <title>Whole genome shotgun sequence of Catellatospora chokoriensis NBRC 107358.</title>
        <authorList>
            <person name="Komaki H."/>
            <person name="Tamura T."/>
        </authorList>
    </citation>
    <scope>NUCLEOTIDE SEQUENCE [LARGE SCALE GENOMIC DNA]</scope>
    <source>
        <strain evidence="7 8">NBRC 107358</strain>
    </source>
</reference>
<evidence type="ECO:0000313" key="8">
    <source>
        <dbReference type="Proteomes" id="UP000619293"/>
    </source>
</evidence>
<dbReference type="PANTHER" id="PTHR30290:SF10">
    <property type="entry name" value="PERIPLASMIC OLIGOPEPTIDE-BINDING PROTEIN-RELATED"/>
    <property type="match status" value="1"/>
</dbReference>
<dbReference type="Gene3D" id="3.90.76.10">
    <property type="entry name" value="Dipeptide-binding Protein, Domain 1"/>
    <property type="match status" value="1"/>
</dbReference>
<dbReference type="EMBL" id="BONG01000089">
    <property type="protein sequence ID" value="GIF94289.1"/>
    <property type="molecule type" value="Genomic_DNA"/>
</dbReference>
<accession>A0A8J3K584</accession>
<dbReference type="SUPFAM" id="SSF53850">
    <property type="entry name" value="Periplasmic binding protein-like II"/>
    <property type="match status" value="1"/>
</dbReference>
<comment type="caution">
    <text evidence="7">The sequence shown here is derived from an EMBL/GenBank/DDBJ whole genome shotgun (WGS) entry which is preliminary data.</text>
</comment>
<gene>
    <name evidence="7" type="ORF">Cch02nite_77330</name>
</gene>
<dbReference type="GO" id="GO:1904680">
    <property type="term" value="F:peptide transmembrane transporter activity"/>
    <property type="evidence" value="ECO:0007669"/>
    <property type="project" value="TreeGrafter"/>
</dbReference>
<keyword evidence="3" id="KW-0813">Transport</keyword>
<dbReference type="InterPro" id="IPR030678">
    <property type="entry name" value="Peptide/Ni-bd"/>
</dbReference>
<name>A0A8J3K584_9ACTN</name>
<keyword evidence="4 5" id="KW-0732">Signal</keyword>
<feature type="chain" id="PRO_5038482988" evidence="5">
    <location>
        <begin position="34"/>
        <end position="547"/>
    </location>
</feature>